<accession>A0ABV3SXX8</accession>
<organism evidence="6 7">
    <name type="scientific">Nocardioides eburneus</name>
    <dbReference type="NCBI Taxonomy" id="3231482"/>
    <lineage>
        <taxon>Bacteria</taxon>
        <taxon>Bacillati</taxon>
        <taxon>Actinomycetota</taxon>
        <taxon>Actinomycetes</taxon>
        <taxon>Propionibacteriales</taxon>
        <taxon>Nocardioidaceae</taxon>
        <taxon>Nocardioides</taxon>
    </lineage>
</organism>
<dbReference type="SUPFAM" id="SSF46785">
    <property type="entry name" value="Winged helix' DNA-binding domain"/>
    <property type="match status" value="1"/>
</dbReference>
<dbReference type="Pfam" id="PF09339">
    <property type="entry name" value="HTH_IclR"/>
    <property type="match status" value="1"/>
</dbReference>
<evidence type="ECO:0000313" key="6">
    <source>
        <dbReference type="EMBL" id="MEX0426865.1"/>
    </source>
</evidence>
<evidence type="ECO:0000256" key="3">
    <source>
        <dbReference type="ARBA" id="ARBA00023163"/>
    </source>
</evidence>
<dbReference type="Pfam" id="PF01614">
    <property type="entry name" value="IclR_C"/>
    <property type="match status" value="1"/>
</dbReference>
<gene>
    <name evidence="6" type="ORF">AB3X52_04460</name>
</gene>
<proteinExistence type="predicted"/>
<keyword evidence="1" id="KW-0805">Transcription regulation</keyword>
<dbReference type="InterPro" id="IPR005471">
    <property type="entry name" value="Tscrpt_reg_IclR_N"/>
</dbReference>
<dbReference type="Gene3D" id="3.30.450.40">
    <property type="match status" value="1"/>
</dbReference>
<evidence type="ECO:0000256" key="2">
    <source>
        <dbReference type="ARBA" id="ARBA00023125"/>
    </source>
</evidence>
<dbReference type="InterPro" id="IPR050707">
    <property type="entry name" value="HTH_MetabolicPath_Reg"/>
</dbReference>
<dbReference type="InterPro" id="IPR029016">
    <property type="entry name" value="GAF-like_dom_sf"/>
</dbReference>
<keyword evidence="2" id="KW-0238">DNA-binding</keyword>
<reference evidence="6 7" key="1">
    <citation type="submission" date="2024-07" db="EMBL/GenBank/DDBJ databases">
        <authorList>
            <person name="Lee S."/>
            <person name="Kang M."/>
        </authorList>
    </citation>
    <scope>NUCLEOTIDE SEQUENCE [LARGE SCALE GENOMIC DNA]</scope>
    <source>
        <strain evidence="6 7">DS6</strain>
    </source>
</reference>
<name>A0ABV3SXX8_9ACTN</name>
<evidence type="ECO:0000259" key="4">
    <source>
        <dbReference type="PROSITE" id="PS51077"/>
    </source>
</evidence>
<dbReference type="EMBL" id="JBFPJR010000005">
    <property type="protein sequence ID" value="MEX0426865.1"/>
    <property type="molecule type" value="Genomic_DNA"/>
</dbReference>
<dbReference type="InterPro" id="IPR036390">
    <property type="entry name" value="WH_DNA-bd_sf"/>
</dbReference>
<dbReference type="Proteomes" id="UP001556631">
    <property type="component" value="Unassembled WGS sequence"/>
</dbReference>
<dbReference type="PROSITE" id="PS51078">
    <property type="entry name" value="ICLR_ED"/>
    <property type="match status" value="1"/>
</dbReference>
<keyword evidence="3" id="KW-0804">Transcription</keyword>
<comment type="caution">
    <text evidence="6">The sequence shown here is derived from an EMBL/GenBank/DDBJ whole genome shotgun (WGS) entry which is preliminary data.</text>
</comment>
<feature type="domain" description="IclR-ED" evidence="5">
    <location>
        <begin position="88"/>
        <end position="272"/>
    </location>
</feature>
<dbReference type="RefSeq" id="WP_367991690.1">
    <property type="nucleotide sequence ID" value="NZ_JBFPJR010000005.1"/>
</dbReference>
<evidence type="ECO:0000259" key="5">
    <source>
        <dbReference type="PROSITE" id="PS51078"/>
    </source>
</evidence>
<protein>
    <submittedName>
        <fullName evidence="6">IclR family transcriptional regulator C-terminal domain-containing protein</fullName>
    </submittedName>
</protein>
<dbReference type="Gene3D" id="1.10.10.10">
    <property type="entry name" value="Winged helix-like DNA-binding domain superfamily/Winged helix DNA-binding domain"/>
    <property type="match status" value="1"/>
</dbReference>
<sequence>MARVSDEHDSPAEAESLDEAPAPKHFVRAVARALAVIRTFDAGHPRLTLSEVATRTGLDRATSRRLLLTLRDLGYVEQSRRDFALTPRVLELGYSYLSGATLVEVARPHLQHLADLLHETASLSVLDGEDVVYLDLASSRRITAVQIKVGTRFPAHATSMGRILLGELPEDELDALLERATQTGRGERTHRSAEELRSEIRTAHERGWAIVDQELEAGLTGIAAPVRSRDGAIVAAINVSAHGVSGSIDELARAYVPPLKQAAEEISRDYVPT</sequence>
<dbReference type="InterPro" id="IPR014757">
    <property type="entry name" value="Tscrpt_reg_IclR_C"/>
</dbReference>
<dbReference type="SUPFAM" id="SSF55781">
    <property type="entry name" value="GAF domain-like"/>
    <property type="match status" value="1"/>
</dbReference>
<dbReference type="InterPro" id="IPR036388">
    <property type="entry name" value="WH-like_DNA-bd_sf"/>
</dbReference>
<feature type="domain" description="HTH iclR-type" evidence="4">
    <location>
        <begin position="27"/>
        <end position="87"/>
    </location>
</feature>
<evidence type="ECO:0000313" key="7">
    <source>
        <dbReference type="Proteomes" id="UP001556631"/>
    </source>
</evidence>
<dbReference type="PROSITE" id="PS51077">
    <property type="entry name" value="HTH_ICLR"/>
    <property type="match status" value="1"/>
</dbReference>
<dbReference type="PANTHER" id="PTHR30136:SF34">
    <property type="entry name" value="TRANSCRIPTIONAL REGULATOR"/>
    <property type="match status" value="1"/>
</dbReference>
<keyword evidence="7" id="KW-1185">Reference proteome</keyword>
<dbReference type="SMART" id="SM00346">
    <property type="entry name" value="HTH_ICLR"/>
    <property type="match status" value="1"/>
</dbReference>
<evidence type="ECO:0000256" key="1">
    <source>
        <dbReference type="ARBA" id="ARBA00023015"/>
    </source>
</evidence>
<dbReference type="PANTHER" id="PTHR30136">
    <property type="entry name" value="HELIX-TURN-HELIX TRANSCRIPTIONAL REGULATOR, ICLR FAMILY"/>
    <property type="match status" value="1"/>
</dbReference>